<evidence type="ECO:0000256" key="5">
    <source>
        <dbReference type="ARBA" id="ARBA00022840"/>
    </source>
</evidence>
<evidence type="ECO:0000256" key="2">
    <source>
        <dbReference type="ARBA" id="ARBA00022741"/>
    </source>
</evidence>
<evidence type="ECO:0000259" key="6">
    <source>
        <dbReference type="Pfam" id="PF13086"/>
    </source>
</evidence>
<dbReference type="Gene3D" id="3.40.50.300">
    <property type="entry name" value="P-loop containing nucleotide triphosphate hydrolases"/>
    <property type="match status" value="2"/>
</dbReference>
<keyword evidence="5" id="KW-0067">ATP-binding</keyword>
<evidence type="ECO:0000259" key="7">
    <source>
        <dbReference type="Pfam" id="PF13087"/>
    </source>
</evidence>
<keyword evidence="3" id="KW-0378">Hydrolase</keyword>
<feature type="domain" description="DNA2/NAM7 helicase-like C-terminal" evidence="7">
    <location>
        <begin position="429"/>
        <end position="632"/>
    </location>
</feature>
<accession>A0A2H4U847</accession>
<dbReference type="CDD" id="cd18808">
    <property type="entry name" value="SF1_C_Upf1"/>
    <property type="match status" value="1"/>
</dbReference>
<dbReference type="PANTHER" id="PTHR43788">
    <property type="entry name" value="DNA2/NAM7 HELICASE FAMILY MEMBER"/>
    <property type="match status" value="1"/>
</dbReference>
<evidence type="ECO:0000256" key="4">
    <source>
        <dbReference type="ARBA" id="ARBA00022806"/>
    </source>
</evidence>
<dbReference type="InterPro" id="IPR047187">
    <property type="entry name" value="SF1_C_Upf1"/>
</dbReference>
<evidence type="ECO:0000313" key="9">
    <source>
        <dbReference type="Proteomes" id="UP000232133"/>
    </source>
</evidence>
<dbReference type="FunFam" id="3.40.50.300:FF:000326">
    <property type="entry name" value="P-loop containing nucleoside triphosphate hydrolase"/>
    <property type="match status" value="1"/>
</dbReference>
<sequence length="660" mass="75549">MKLKKYIKQLIKLINYERDAEIELMTNEIKNLSPKKRESLGRAINKVKGKYLGKQLGSQIVQFGRSEKIETEISVGDMVLISTGYPLRSDLTGTVVEKGARFIKVAFEKSIPKWTLKKKVRIDLYANDVTFRRMEDNLMHLNTKGKNALEYSLKKRDPKENKKEKYIDFIDKSLNESQKNAVRNAVNTENFFLIHGPFGTGKTRTLVELIQQEVRQSNKVLVTAESNSAVDNILDRLSQNKKLKITRLGHPQRVSKENIAYSLAYKAENHQLTGKINKNYKRIEQISETRDRFTKPTPQYRRGFSDSDILYNASKGKGGRGISSSKMESMANWLLENEKISEIHYKIKKLENKIVKDIINSSDIILSTNSTAAIEEIVRTKFNVVIVDEASQATIPSILIPLSKARRFILAGDHKQLPPTIISKKAHFLEKTLFEELIKKYPNKSSLLNVQYRMNNFLMKFPNLEFYNGNLKSDSSVDNINLDEIIDLEELSRLKESDVEKQLHNNLKPLLFIDTSNLKNNEEKHLKDSKSIINQSEADIATSIAKFYLETGINPKDIGIISPYADQVNLIQDKIPIEVKSVDGFQGREKEIIIISTVRSNKNKDIGFLKDLRRLNVAITRAKRKLIVIGNKNTLKGNSTYSKLIKFCAKNDLLINFRHT</sequence>
<dbReference type="InterPro" id="IPR004483">
    <property type="entry name" value="SMUBP-2/Hcs1-like"/>
</dbReference>
<dbReference type="Gene3D" id="2.40.30.270">
    <property type="match status" value="1"/>
</dbReference>
<keyword evidence="2" id="KW-0547">Nucleotide-binding</keyword>
<evidence type="ECO:0000313" key="8">
    <source>
        <dbReference type="EMBL" id="ATZ60287.1"/>
    </source>
</evidence>
<evidence type="ECO:0000256" key="1">
    <source>
        <dbReference type="ARBA" id="ARBA00007913"/>
    </source>
</evidence>
<evidence type="ECO:0000256" key="3">
    <source>
        <dbReference type="ARBA" id="ARBA00022801"/>
    </source>
</evidence>
<gene>
    <name evidence="8" type="ORF">BK798_07550</name>
</gene>
<proteinExistence type="inferred from homology"/>
<dbReference type="GO" id="GO:0005694">
    <property type="term" value="C:chromosome"/>
    <property type="evidence" value="ECO:0007669"/>
    <property type="project" value="UniProtKB-ARBA"/>
</dbReference>
<dbReference type="SUPFAM" id="SSF52540">
    <property type="entry name" value="P-loop containing nucleoside triphosphate hydrolases"/>
    <property type="match status" value="1"/>
</dbReference>
<dbReference type="GO" id="GO:0043139">
    <property type="term" value="F:5'-3' DNA helicase activity"/>
    <property type="evidence" value="ECO:0007669"/>
    <property type="project" value="TreeGrafter"/>
</dbReference>
<dbReference type="AlphaFoldDB" id="A0A2H4U847"/>
<dbReference type="Pfam" id="PF13086">
    <property type="entry name" value="AAA_11"/>
    <property type="match status" value="1"/>
</dbReference>
<dbReference type="EMBL" id="CP017803">
    <property type="protein sequence ID" value="ATZ60287.1"/>
    <property type="molecule type" value="Genomic_DNA"/>
</dbReference>
<dbReference type="PANTHER" id="PTHR43788:SF8">
    <property type="entry name" value="DNA-BINDING PROTEIN SMUBP-2"/>
    <property type="match status" value="1"/>
</dbReference>
<dbReference type="GO" id="GO:0016787">
    <property type="term" value="F:hydrolase activity"/>
    <property type="evidence" value="ECO:0007669"/>
    <property type="project" value="UniProtKB-KW"/>
</dbReference>
<dbReference type="InterPro" id="IPR050534">
    <property type="entry name" value="Coronavir_polyprotein_1ab"/>
</dbReference>
<dbReference type="Pfam" id="PF13087">
    <property type="entry name" value="AAA_12"/>
    <property type="match status" value="1"/>
</dbReference>
<keyword evidence="4" id="KW-0347">Helicase</keyword>
<dbReference type="InterPro" id="IPR041677">
    <property type="entry name" value="DNA2/NAM7_AAA_11"/>
</dbReference>
<reference evidence="8 9" key="1">
    <citation type="submission" date="2016-10" db="EMBL/GenBank/DDBJ databases">
        <authorList>
            <person name="Varghese N."/>
        </authorList>
    </citation>
    <scope>NUCLEOTIDE SEQUENCE [LARGE SCALE GENOMIC DNA]</scope>
    <source>
        <strain evidence="8 9">KB11</strain>
    </source>
</reference>
<dbReference type="GO" id="GO:0003677">
    <property type="term" value="F:DNA binding"/>
    <property type="evidence" value="ECO:0007669"/>
    <property type="project" value="InterPro"/>
</dbReference>
<dbReference type="InterPro" id="IPR041679">
    <property type="entry name" value="DNA2/NAM7-like_C"/>
</dbReference>
<comment type="similarity">
    <text evidence="1">Belongs to the DNA2/NAM7 helicase family.</text>
</comment>
<dbReference type="InterPro" id="IPR027417">
    <property type="entry name" value="P-loop_NTPase"/>
</dbReference>
<organism evidence="8 9">
    <name type="scientific">Methanobrevibacter smithii</name>
    <dbReference type="NCBI Taxonomy" id="2173"/>
    <lineage>
        <taxon>Archaea</taxon>
        <taxon>Methanobacteriati</taxon>
        <taxon>Methanobacteriota</taxon>
        <taxon>Methanomada group</taxon>
        <taxon>Methanobacteria</taxon>
        <taxon>Methanobacteriales</taxon>
        <taxon>Methanobacteriaceae</taxon>
        <taxon>Methanobrevibacter</taxon>
    </lineage>
</organism>
<dbReference type="FunFam" id="2.40.30.270:FF:000007">
    <property type="entry name" value="DNA helicase, putative"/>
    <property type="match status" value="1"/>
</dbReference>
<protein>
    <submittedName>
        <fullName evidence="8">AAA family ATPase</fullName>
    </submittedName>
</protein>
<name>A0A2H4U847_METSM</name>
<dbReference type="Proteomes" id="UP000232133">
    <property type="component" value="Chromosome"/>
</dbReference>
<dbReference type="NCBIfam" id="TIGR00376">
    <property type="entry name" value="IGHMBP2 family helicase"/>
    <property type="match status" value="1"/>
</dbReference>
<feature type="domain" description="DNA2/NAM7 helicase helicase" evidence="6">
    <location>
        <begin position="174"/>
        <end position="424"/>
    </location>
</feature>
<dbReference type="GO" id="GO:0005524">
    <property type="term" value="F:ATP binding"/>
    <property type="evidence" value="ECO:0007669"/>
    <property type="project" value="UniProtKB-KW"/>
</dbReference>